<dbReference type="PATRIC" id="fig|1240678.4.peg.6709"/>
<dbReference type="SUPFAM" id="SSF103501">
    <property type="entry name" value="Respiratory nitrate reductase 1 gamma chain"/>
    <property type="match status" value="1"/>
</dbReference>
<dbReference type="InterPro" id="IPR051936">
    <property type="entry name" value="Heme-iron_electron_transfer"/>
</dbReference>
<dbReference type="Pfam" id="PF02665">
    <property type="entry name" value="Nitrate_red_gam"/>
    <property type="match status" value="1"/>
</dbReference>
<protein>
    <recommendedName>
        <fullName evidence="9">NarG-like domain-containing protein</fullName>
    </recommendedName>
</protein>
<accession>A0A0D7CGQ6</accession>
<keyword evidence="5" id="KW-0249">Electron transport</keyword>
<gene>
    <name evidence="10" type="ORF">SNA_31365</name>
</gene>
<evidence type="ECO:0000256" key="7">
    <source>
        <dbReference type="ARBA" id="ARBA00023002"/>
    </source>
</evidence>
<dbReference type="PANTHER" id="PTHR30598:SF3">
    <property type="entry name" value="RESPIRATORY NITRATE REDUCTASE 1 GAMMA CHAIN"/>
    <property type="match status" value="1"/>
</dbReference>
<dbReference type="AlphaFoldDB" id="A0A0D7CGQ6"/>
<keyword evidence="6" id="KW-1133">Transmembrane helix</keyword>
<dbReference type="InterPro" id="IPR036197">
    <property type="entry name" value="NarG-like_sf"/>
</dbReference>
<evidence type="ECO:0000256" key="5">
    <source>
        <dbReference type="ARBA" id="ARBA00022982"/>
    </source>
</evidence>
<dbReference type="GO" id="GO:0008940">
    <property type="term" value="F:nitrate reductase activity"/>
    <property type="evidence" value="ECO:0007669"/>
    <property type="project" value="TreeGrafter"/>
</dbReference>
<dbReference type="PANTHER" id="PTHR30598">
    <property type="entry name" value="NITRATE REDUCTASE PRIVATE CHAPERONE, REDOX ENZYME MATURATION PROTEIN REMP FAMILY"/>
    <property type="match status" value="1"/>
</dbReference>
<comment type="caution">
    <text evidence="10">The sequence shown here is derived from an EMBL/GenBank/DDBJ whole genome shotgun (WGS) entry which is preliminary data.</text>
</comment>
<sequence length="69" mass="7671">MAPISGPISSTACGTLFALWPFNRLVHAFTAPVGYLVRPYVVYRSRTPAARYRHPAVGAAREISGRRRR</sequence>
<evidence type="ECO:0000256" key="1">
    <source>
        <dbReference type="ARBA" id="ARBA00004651"/>
    </source>
</evidence>
<dbReference type="GO" id="GO:0009055">
    <property type="term" value="F:electron transfer activity"/>
    <property type="evidence" value="ECO:0007669"/>
    <property type="project" value="TreeGrafter"/>
</dbReference>
<dbReference type="GO" id="GO:0005886">
    <property type="term" value="C:plasma membrane"/>
    <property type="evidence" value="ECO:0007669"/>
    <property type="project" value="UniProtKB-SubCell"/>
</dbReference>
<dbReference type="GO" id="GO:0020037">
    <property type="term" value="F:heme binding"/>
    <property type="evidence" value="ECO:0007669"/>
    <property type="project" value="TreeGrafter"/>
</dbReference>
<name>A0A0D7CGQ6_9ACTN</name>
<dbReference type="EMBL" id="JRKI01000056">
    <property type="protein sequence ID" value="KIZ14602.1"/>
    <property type="molecule type" value="Genomic_DNA"/>
</dbReference>
<keyword evidence="7" id="KW-0560">Oxidoreductase</keyword>
<organism evidence="10 11">
    <name type="scientific">Streptomyces natalensis ATCC 27448</name>
    <dbReference type="NCBI Taxonomy" id="1240678"/>
    <lineage>
        <taxon>Bacteria</taxon>
        <taxon>Bacillati</taxon>
        <taxon>Actinomycetota</taxon>
        <taxon>Actinomycetes</taxon>
        <taxon>Kitasatosporales</taxon>
        <taxon>Streptomycetaceae</taxon>
        <taxon>Streptomyces</taxon>
    </lineage>
</organism>
<evidence type="ECO:0000256" key="4">
    <source>
        <dbReference type="ARBA" id="ARBA00022692"/>
    </source>
</evidence>
<dbReference type="InterPro" id="IPR023234">
    <property type="entry name" value="NarG-like_domain"/>
</dbReference>
<evidence type="ECO:0000256" key="6">
    <source>
        <dbReference type="ARBA" id="ARBA00022989"/>
    </source>
</evidence>
<feature type="domain" description="NarG-like" evidence="9">
    <location>
        <begin position="14"/>
        <end position="46"/>
    </location>
</feature>
<comment type="subcellular location">
    <subcellularLocation>
        <location evidence="1">Cell membrane</location>
        <topology evidence="1">Multi-pass membrane protein</topology>
    </subcellularLocation>
</comment>
<evidence type="ECO:0000256" key="8">
    <source>
        <dbReference type="ARBA" id="ARBA00023136"/>
    </source>
</evidence>
<keyword evidence="2" id="KW-0813">Transport</keyword>
<dbReference type="GO" id="GO:0019645">
    <property type="term" value="P:anaerobic electron transport chain"/>
    <property type="evidence" value="ECO:0007669"/>
    <property type="project" value="TreeGrafter"/>
</dbReference>
<dbReference type="RefSeq" id="WP_030062954.1">
    <property type="nucleotide sequence ID" value="NZ_JRKI01000056.1"/>
</dbReference>
<evidence type="ECO:0000313" key="10">
    <source>
        <dbReference type="EMBL" id="KIZ14602.1"/>
    </source>
</evidence>
<dbReference type="Proteomes" id="UP000032458">
    <property type="component" value="Unassembled WGS sequence"/>
</dbReference>
<keyword evidence="3" id="KW-1003">Cell membrane</keyword>
<evidence type="ECO:0000259" key="9">
    <source>
        <dbReference type="Pfam" id="PF02665"/>
    </source>
</evidence>
<evidence type="ECO:0000256" key="3">
    <source>
        <dbReference type="ARBA" id="ARBA00022475"/>
    </source>
</evidence>
<keyword evidence="8" id="KW-0472">Membrane</keyword>
<proteinExistence type="predicted"/>
<evidence type="ECO:0000256" key="2">
    <source>
        <dbReference type="ARBA" id="ARBA00022448"/>
    </source>
</evidence>
<reference evidence="10 11" key="1">
    <citation type="submission" date="2014-09" db="EMBL/GenBank/DDBJ databases">
        <title>Draft genome sequence of Streptomyces natalensis ATCC 27448, producer of the antifungal pimaricin.</title>
        <authorList>
            <person name="Mendes M.V."/>
            <person name="Beites T."/>
            <person name="Pires S."/>
            <person name="Santos C.L."/>
            <person name="Moradas-Ferreira P."/>
        </authorList>
    </citation>
    <scope>NUCLEOTIDE SEQUENCE [LARGE SCALE GENOMIC DNA]</scope>
    <source>
        <strain evidence="10 11">ATCC 27448</strain>
    </source>
</reference>
<keyword evidence="11" id="KW-1185">Reference proteome</keyword>
<keyword evidence="4" id="KW-0812">Transmembrane</keyword>
<evidence type="ECO:0000313" key="11">
    <source>
        <dbReference type="Proteomes" id="UP000032458"/>
    </source>
</evidence>